<dbReference type="GO" id="GO:0003677">
    <property type="term" value="F:DNA binding"/>
    <property type="evidence" value="ECO:0007669"/>
    <property type="project" value="UniProtKB-UniRule"/>
</dbReference>
<evidence type="ECO:0000313" key="5">
    <source>
        <dbReference type="Proteomes" id="UP000441585"/>
    </source>
</evidence>
<proteinExistence type="predicted"/>
<dbReference type="InterPro" id="IPR001647">
    <property type="entry name" value="HTH_TetR"/>
</dbReference>
<dbReference type="GO" id="GO:0006355">
    <property type="term" value="P:regulation of DNA-templated transcription"/>
    <property type="evidence" value="ECO:0007669"/>
    <property type="project" value="UniProtKB-ARBA"/>
</dbReference>
<evidence type="ECO:0000256" key="2">
    <source>
        <dbReference type="PROSITE-ProRule" id="PRU00335"/>
    </source>
</evidence>
<dbReference type="InterPro" id="IPR050109">
    <property type="entry name" value="HTH-type_TetR-like_transc_reg"/>
</dbReference>
<dbReference type="SUPFAM" id="SSF48498">
    <property type="entry name" value="Tetracyclin repressor-like, C-terminal domain"/>
    <property type="match status" value="1"/>
</dbReference>
<dbReference type="Gene3D" id="1.10.357.10">
    <property type="entry name" value="Tetracycline Repressor, domain 2"/>
    <property type="match status" value="1"/>
</dbReference>
<dbReference type="Proteomes" id="UP000441585">
    <property type="component" value="Unassembled WGS sequence"/>
</dbReference>
<dbReference type="InterPro" id="IPR036271">
    <property type="entry name" value="Tet_transcr_reg_TetR-rel_C_sf"/>
</dbReference>
<feature type="DNA-binding region" description="H-T-H motif" evidence="2">
    <location>
        <begin position="31"/>
        <end position="50"/>
    </location>
</feature>
<name>A0A6I2M982_9BACI</name>
<keyword evidence="5" id="KW-1185">Reference proteome</keyword>
<sequence length="202" mass="23402">MKQFERRVRSEKALLEAASALIKEVGCAKTTLAEIMERTGLSKGAIYHYIKSKDELFAKVLEARIHETNDKFFEKMGQTKEDMKDPIDVLTESFEEINHPKDVVNQILLYFIGRNEQKNAKEALREFDQWMFEFSKLWIVSGQKNGVISEKIDANQTAELFVLMSSGFRMRNVHSGSDYEFQTSQFTALMKSLFREDPVLLK</sequence>
<dbReference type="InterPro" id="IPR009057">
    <property type="entry name" value="Homeodomain-like_sf"/>
</dbReference>
<evidence type="ECO:0000256" key="1">
    <source>
        <dbReference type="ARBA" id="ARBA00023125"/>
    </source>
</evidence>
<dbReference type="PANTHER" id="PTHR30328">
    <property type="entry name" value="TRANSCRIPTIONAL REPRESSOR"/>
    <property type="match status" value="1"/>
</dbReference>
<keyword evidence="1 2" id="KW-0238">DNA-binding</keyword>
<gene>
    <name evidence="4" type="ORF">GJU41_08170</name>
</gene>
<dbReference type="SUPFAM" id="SSF46689">
    <property type="entry name" value="Homeodomain-like"/>
    <property type="match status" value="1"/>
</dbReference>
<dbReference type="PRINTS" id="PR00455">
    <property type="entry name" value="HTHTETR"/>
</dbReference>
<protein>
    <submittedName>
        <fullName evidence="4">TetR family transcriptional regulator</fullName>
    </submittedName>
</protein>
<dbReference type="Pfam" id="PF00440">
    <property type="entry name" value="TetR_N"/>
    <property type="match status" value="1"/>
</dbReference>
<evidence type="ECO:0000313" key="4">
    <source>
        <dbReference type="EMBL" id="MRX53947.1"/>
    </source>
</evidence>
<dbReference type="PROSITE" id="PS50977">
    <property type="entry name" value="HTH_TETR_2"/>
    <property type="match status" value="1"/>
</dbReference>
<dbReference type="EMBL" id="WKKF01000001">
    <property type="protein sequence ID" value="MRX53947.1"/>
    <property type="molecule type" value="Genomic_DNA"/>
</dbReference>
<dbReference type="AlphaFoldDB" id="A0A6I2M982"/>
<evidence type="ECO:0000259" key="3">
    <source>
        <dbReference type="PROSITE" id="PS50977"/>
    </source>
</evidence>
<organism evidence="4 5">
    <name type="scientific">Metabacillus idriensis</name>
    <dbReference type="NCBI Taxonomy" id="324768"/>
    <lineage>
        <taxon>Bacteria</taxon>
        <taxon>Bacillati</taxon>
        <taxon>Bacillota</taxon>
        <taxon>Bacilli</taxon>
        <taxon>Bacillales</taxon>
        <taxon>Bacillaceae</taxon>
        <taxon>Metabacillus</taxon>
    </lineage>
</organism>
<dbReference type="RefSeq" id="WP_070877496.1">
    <property type="nucleotide sequence ID" value="NZ_CAJFZX010000006.1"/>
</dbReference>
<accession>A0A6I2M982</accession>
<dbReference type="PANTHER" id="PTHR30328:SF54">
    <property type="entry name" value="HTH-TYPE TRANSCRIPTIONAL REPRESSOR SCO4008"/>
    <property type="match status" value="1"/>
</dbReference>
<comment type="caution">
    <text evidence="4">The sequence shown here is derived from an EMBL/GenBank/DDBJ whole genome shotgun (WGS) entry which is preliminary data.</text>
</comment>
<feature type="domain" description="HTH tetR-type" evidence="3">
    <location>
        <begin position="8"/>
        <end position="68"/>
    </location>
</feature>
<reference evidence="4 5" key="1">
    <citation type="submission" date="2019-11" db="EMBL/GenBank/DDBJ databases">
        <title>Bacillus idriensis genome.</title>
        <authorList>
            <person name="Konopka E.N."/>
            <person name="Newman J.D."/>
        </authorList>
    </citation>
    <scope>NUCLEOTIDE SEQUENCE [LARGE SCALE GENOMIC DNA]</scope>
    <source>
        <strain evidence="4 5">DSM 19097</strain>
    </source>
</reference>